<dbReference type="SUPFAM" id="SSF53756">
    <property type="entry name" value="UDP-Glycosyltransferase/glycogen phosphorylase"/>
    <property type="match status" value="1"/>
</dbReference>
<dbReference type="InterPro" id="IPR028098">
    <property type="entry name" value="Glyco_trans_4-like_N"/>
</dbReference>
<protein>
    <submittedName>
        <fullName evidence="4">Hypothetical glycosyl transferase</fullName>
    </submittedName>
</protein>
<comment type="caution">
    <text evidence="4">The sequence shown here is derived from an EMBL/GenBank/DDBJ whole genome shotgun (WGS) entry which is preliminary data.</text>
</comment>
<reference evidence="4 5" key="1">
    <citation type="journal article" date="2014" name="Int. J. Syst. Evol. Microbiol.">
        <title>Complete genome sequence of Corynebacterium casei LMG S-19264T (=DSM 44701T), isolated from a smear-ripened cheese.</title>
        <authorList>
            <consortium name="US DOE Joint Genome Institute (JGI-PGF)"/>
            <person name="Walter F."/>
            <person name="Albersmeier A."/>
            <person name="Kalinowski J."/>
            <person name="Ruckert C."/>
        </authorList>
    </citation>
    <scope>NUCLEOTIDE SEQUENCE [LARGE SCALE GENOMIC DNA]</scope>
    <source>
        <strain evidence="4 5">NBRC 112289</strain>
    </source>
</reference>
<keyword evidence="2 4" id="KW-0808">Transferase</keyword>
<evidence type="ECO:0000259" key="3">
    <source>
        <dbReference type="Pfam" id="PF13439"/>
    </source>
</evidence>
<gene>
    <name evidence="4" type="ORF">GCM10025874_10420</name>
</gene>
<proteinExistence type="predicted"/>
<dbReference type="PANTHER" id="PTHR45947:SF13">
    <property type="entry name" value="TRANSFERASE"/>
    <property type="match status" value="1"/>
</dbReference>
<dbReference type="Proteomes" id="UP001157160">
    <property type="component" value="Unassembled WGS sequence"/>
</dbReference>
<dbReference type="EMBL" id="BSUL01000001">
    <property type="protein sequence ID" value="GMA27789.1"/>
    <property type="molecule type" value="Genomic_DNA"/>
</dbReference>
<name>A0AA37UBX1_9MICO</name>
<feature type="domain" description="Glycosyltransferase subfamily 4-like N-terminal" evidence="3">
    <location>
        <begin position="15"/>
        <end position="210"/>
    </location>
</feature>
<dbReference type="GO" id="GO:1901137">
    <property type="term" value="P:carbohydrate derivative biosynthetic process"/>
    <property type="evidence" value="ECO:0007669"/>
    <property type="project" value="UniProtKB-ARBA"/>
</dbReference>
<accession>A0AA37UBX1</accession>
<dbReference type="Pfam" id="PF13439">
    <property type="entry name" value="Glyco_transf_4"/>
    <property type="match status" value="1"/>
</dbReference>
<dbReference type="Gene3D" id="3.40.50.2000">
    <property type="entry name" value="Glycogen Phosphorylase B"/>
    <property type="match status" value="2"/>
</dbReference>
<evidence type="ECO:0000313" key="5">
    <source>
        <dbReference type="Proteomes" id="UP001157160"/>
    </source>
</evidence>
<keyword evidence="1" id="KW-0328">Glycosyltransferase</keyword>
<sequence>MRIALVTDYWLPTLGGVQTAVKAHREALEAAGHEVVVVAPLFERSADPGVEALPVSPVFRPDGFPFAWPPRRIRAQLRASFERRGIDVVHTHSEMFAALGAIGAARDLGLPVVHTMHGRVDVYTASVLPLPSVTTRLLAALHARHVSRRGVAVPGRTPYTATATARRMWRLMAAQSRASAHVIVPSAHFAAKLAAQGVTTPTTVLSNGLEASVLHRVGVPVERSLEPGEALRLLWVGRLSPEKRPAVLAEAARSFGPDVTVDVYGEGMARRALERMRAPVALHGAVPQGAVLEAMRGAHALVSSSLDFDNQPMVLLEAIASGLPVIHCDPDLAEIVPAGGGWLAPTPDAAGLAAAVAHLRSDPAAIARASRAMLGARDGVVQRVDGLLRVYEAAVAAGPAERIR</sequence>
<dbReference type="Pfam" id="PF13692">
    <property type="entry name" value="Glyco_trans_1_4"/>
    <property type="match status" value="1"/>
</dbReference>
<dbReference type="RefSeq" id="WP_284230661.1">
    <property type="nucleotide sequence ID" value="NZ_BSUL01000001.1"/>
</dbReference>
<evidence type="ECO:0000256" key="2">
    <source>
        <dbReference type="ARBA" id="ARBA00022679"/>
    </source>
</evidence>
<dbReference type="GO" id="GO:0016757">
    <property type="term" value="F:glycosyltransferase activity"/>
    <property type="evidence" value="ECO:0007669"/>
    <property type="project" value="UniProtKB-KW"/>
</dbReference>
<dbReference type="PANTHER" id="PTHR45947">
    <property type="entry name" value="SULFOQUINOVOSYL TRANSFERASE SQD2"/>
    <property type="match status" value="1"/>
</dbReference>
<dbReference type="InterPro" id="IPR050194">
    <property type="entry name" value="Glycosyltransferase_grp1"/>
</dbReference>
<organism evidence="4 5">
    <name type="scientific">Arenivirga flava</name>
    <dbReference type="NCBI Taxonomy" id="1930060"/>
    <lineage>
        <taxon>Bacteria</taxon>
        <taxon>Bacillati</taxon>
        <taxon>Actinomycetota</taxon>
        <taxon>Actinomycetes</taxon>
        <taxon>Micrococcales</taxon>
        <taxon>Microbacteriaceae</taxon>
        <taxon>Arenivirga</taxon>
    </lineage>
</organism>
<evidence type="ECO:0000256" key="1">
    <source>
        <dbReference type="ARBA" id="ARBA00022676"/>
    </source>
</evidence>
<keyword evidence="5" id="KW-1185">Reference proteome</keyword>
<evidence type="ECO:0000313" key="4">
    <source>
        <dbReference type="EMBL" id="GMA27789.1"/>
    </source>
</evidence>
<dbReference type="AlphaFoldDB" id="A0AA37UBX1"/>